<dbReference type="AlphaFoldDB" id="A0A914W3X0"/>
<keyword evidence="2" id="KW-1185">Reference proteome</keyword>
<evidence type="ECO:0000313" key="3">
    <source>
        <dbReference type="WBParaSite" id="PSAMB.scaffold3183size19326.g20621.t1"/>
    </source>
</evidence>
<dbReference type="WBParaSite" id="PSAMB.scaffold3183size19326.g20621.t1">
    <property type="protein sequence ID" value="PSAMB.scaffold3183size19326.g20621.t1"/>
    <property type="gene ID" value="PSAMB.scaffold3183size19326.g20621"/>
</dbReference>
<accession>A0A914W3X0</accession>
<proteinExistence type="predicted"/>
<dbReference type="Pfam" id="PF00078">
    <property type="entry name" value="RVT_1"/>
    <property type="match status" value="1"/>
</dbReference>
<organism evidence="2 3">
    <name type="scientific">Plectus sambesii</name>
    <dbReference type="NCBI Taxonomy" id="2011161"/>
    <lineage>
        <taxon>Eukaryota</taxon>
        <taxon>Metazoa</taxon>
        <taxon>Ecdysozoa</taxon>
        <taxon>Nematoda</taxon>
        <taxon>Chromadorea</taxon>
        <taxon>Plectida</taxon>
        <taxon>Plectina</taxon>
        <taxon>Plectoidea</taxon>
        <taxon>Plectidae</taxon>
        <taxon>Plectus</taxon>
    </lineage>
</organism>
<dbReference type="InterPro" id="IPR000477">
    <property type="entry name" value="RT_dom"/>
</dbReference>
<dbReference type="PANTHER" id="PTHR47027">
    <property type="entry name" value="REVERSE TRANSCRIPTASE DOMAIN-CONTAINING PROTEIN"/>
    <property type="match status" value="1"/>
</dbReference>
<dbReference type="Proteomes" id="UP000887566">
    <property type="component" value="Unplaced"/>
</dbReference>
<sequence length="190" mass="22058">MAFFDYKKVFNLVENYYIWQALKHQQVPMPIISVLKKIYDNAKLTFCIGDTSVKHLIFANDIVIFSHSPKQLQCRIDELITASSIVGLKVNVKKTKIMMNFPGTALLSISSKPFEEVNEFVYLGLLVSFPRDHYSEMKRRVQARWNAYRKYKHFLAAPAIAMKLKRQLFNMVIVPTMLFSAETWALTKQA</sequence>
<evidence type="ECO:0000259" key="1">
    <source>
        <dbReference type="Pfam" id="PF00078"/>
    </source>
</evidence>
<name>A0A914W3X0_9BILA</name>
<evidence type="ECO:0000313" key="2">
    <source>
        <dbReference type="Proteomes" id="UP000887566"/>
    </source>
</evidence>
<feature type="domain" description="Reverse transcriptase" evidence="1">
    <location>
        <begin position="46"/>
        <end position="125"/>
    </location>
</feature>
<reference evidence="3" key="1">
    <citation type="submission" date="2022-11" db="UniProtKB">
        <authorList>
            <consortium name="WormBaseParasite"/>
        </authorList>
    </citation>
    <scope>IDENTIFICATION</scope>
</reference>
<dbReference type="InterPro" id="IPR043502">
    <property type="entry name" value="DNA/RNA_pol_sf"/>
</dbReference>
<protein>
    <submittedName>
        <fullName evidence="3">Reverse transcriptase domain-containing protein</fullName>
    </submittedName>
</protein>
<dbReference type="PANTHER" id="PTHR47027:SF29">
    <property type="entry name" value="C2H2-TYPE DOMAIN-CONTAINING PROTEIN"/>
    <property type="match status" value="1"/>
</dbReference>
<dbReference type="SUPFAM" id="SSF56672">
    <property type="entry name" value="DNA/RNA polymerases"/>
    <property type="match status" value="1"/>
</dbReference>